<accession>A0A381YKH9</accession>
<reference evidence="1" key="1">
    <citation type="submission" date="2018-05" db="EMBL/GenBank/DDBJ databases">
        <authorList>
            <person name="Lanie J.A."/>
            <person name="Ng W.-L."/>
            <person name="Kazmierczak K.M."/>
            <person name="Andrzejewski T.M."/>
            <person name="Davidsen T.M."/>
            <person name="Wayne K.J."/>
            <person name="Tettelin H."/>
            <person name="Glass J.I."/>
            <person name="Rusch D."/>
            <person name="Podicherti R."/>
            <person name="Tsui H.-C.T."/>
            <person name="Winkler M.E."/>
        </authorList>
    </citation>
    <scope>NUCLEOTIDE SEQUENCE</scope>
</reference>
<dbReference type="AlphaFoldDB" id="A0A381YKH9"/>
<dbReference type="EMBL" id="UINC01018455">
    <property type="protein sequence ID" value="SVA77534.1"/>
    <property type="molecule type" value="Genomic_DNA"/>
</dbReference>
<organism evidence="1">
    <name type="scientific">marine metagenome</name>
    <dbReference type="NCBI Taxonomy" id="408172"/>
    <lineage>
        <taxon>unclassified sequences</taxon>
        <taxon>metagenomes</taxon>
        <taxon>ecological metagenomes</taxon>
    </lineage>
</organism>
<proteinExistence type="predicted"/>
<evidence type="ECO:0000313" key="1">
    <source>
        <dbReference type="EMBL" id="SVA77534.1"/>
    </source>
</evidence>
<sequence length="140" mass="16431">MKINDEHLPKSVVKTPHKINPVGKTYPSFNSLHARQYPSRYDSVVLYCPACHKRMEIKVYHPLAKLEHYQLVNLPQTIAKHIDKRNIHCLSCDKDFVLEKEIQKEKTDFLLKLDCSNMNSGMESWYEDSIPKHSDEEYSL</sequence>
<gene>
    <name evidence="1" type="ORF">METZ01_LOCUS130388</name>
</gene>
<protein>
    <submittedName>
        <fullName evidence="1">Uncharacterized protein</fullName>
    </submittedName>
</protein>
<name>A0A381YKH9_9ZZZZ</name>